<dbReference type="AlphaFoldDB" id="A0A1I6HYX0"/>
<keyword evidence="2" id="KW-1185">Reference proteome</keyword>
<name>A0A1I6HYX0_9FLAO</name>
<dbReference type="STRING" id="440514.SAMN04488010_0923"/>
<organism evidence="1 2">
    <name type="scientific">Maribacter stanieri</name>
    <dbReference type="NCBI Taxonomy" id="440514"/>
    <lineage>
        <taxon>Bacteria</taxon>
        <taxon>Pseudomonadati</taxon>
        <taxon>Bacteroidota</taxon>
        <taxon>Flavobacteriia</taxon>
        <taxon>Flavobacteriales</taxon>
        <taxon>Flavobacteriaceae</taxon>
        <taxon>Maribacter</taxon>
    </lineage>
</organism>
<reference evidence="2" key="1">
    <citation type="submission" date="2016-10" db="EMBL/GenBank/DDBJ databases">
        <authorList>
            <person name="Varghese N."/>
            <person name="Submissions S."/>
        </authorList>
    </citation>
    <scope>NUCLEOTIDE SEQUENCE [LARGE SCALE GENOMIC DNA]</scope>
    <source>
        <strain evidence="2">DSM 19891</strain>
    </source>
</reference>
<evidence type="ECO:0000313" key="1">
    <source>
        <dbReference type="EMBL" id="SFR59608.1"/>
    </source>
</evidence>
<sequence>MNFILSQLIAAAIFLLIWKLKELVNNQNVYVELLREESPSNSKFK</sequence>
<dbReference type="Proteomes" id="UP000199462">
    <property type="component" value="Unassembled WGS sequence"/>
</dbReference>
<dbReference type="EMBL" id="FOYX01000001">
    <property type="protein sequence ID" value="SFR59608.1"/>
    <property type="molecule type" value="Genomic_DNA"/>
</dbReference>
<proteinExistence type="predicted"/>
<accession>A0A1I6HYX0</accession>
<gene>
    <name evidence="1" type="ORF">SAMN04488010_0923</name>
</gene>
<protein>
    <submittedName>
        <fullName evidence="1">Uncharacterized protein</fullName>
    </submittedName>
</protein>
<evidence type="ECO:0000313" key="2">
    <source>
        <dbReference type="Proteomes" id="UP000199462"/>
    </source>
</evidence>